<dbReference type="GO" id="GO:0042301">
    <property type="term" value="F:phosphate ion binding"/>
    <property type="evidence" value="ECO:0007669"/>
    <property type="project" value="InterPro"/>
</dbReference>
<dbReference type="EMBL" id="ADNU01000008">
    <property type="protein sequence ID" value="EFG48475.1"/>
    <property type="molecule type" value="Genomic_DNA"/>
</dbReference>
<protein>
    <recommendedName>
        <fullName evidence="4">Phosphate-binding protein</fullName>
    </recommendedName>
</protein>
<dbReference type="InterPro" id="IPR050962">
    <property type="entry name" value="Phosphate-bind_PstS"/>
</dbReference>
<dbReference type="PIRSF" id="PIRSF002756">
    <property type="entry name" value="PstS"/>
    <property type="match status" value="1"/>
</dbReference>
<evidence type="ECO:0000256" key="4">
    <source>
        <dbReference type="PIRNR" id="PIRNR002756"/>
    </source>
</evidence>
<feature type="domain" description="PBP" evidence="5">
    <location>
        <begin position="56"/>
        <end position="345"/>
    </location>
</feature>
<dbReference type="GO" id="GO:0035435">
    <property type="term" value="P:phosphate ion transmembrane transport"/>
    <property type="evidence" value="ECO:0007669"/>
    <property type="project" value="InterPro"/>
</dbReference>
<dbReference type="SUPFAM" id="SSF53850">
    <property type="entry name" value="Periplasmic binding protein-like II"/>
    <property type="match status" value="1"/>
</dbReference>
<evidence type="ECO:0000259" key="5">
    <source>
        <dbReference type="Pfam" id="PF12849"/>
    </source>
</evidence>
<accession>D4YJQ5</accession>
<name>D4YJQ5_9MICO</name>
<dbReference type="STRING" id="585530.HMPREF0183_0165"/>
<dbReference type="AlphaFoldDB" id="D4YJQ5"/>
<sequence length="379" mass="39305">MHVGNFPKQNRPKGILVKLKRFAPAAAILAAGALTLSACGGSSEGGDKGGENGGDKAVSGTLIGGGASSQEAAMTAWAEGVKADNPKLSVNYDPVGSGSGRKGFLGSQYSFAGSDAALKDEELEEAKKVCGDGGAFHVPAYISPIAVAYNLPGVDEVKLDAETIAKIFAGEIKKWNDDAIAKQNEGTELPDMDIVPVHRADDSGTTENFTAYLAEAAGDAWKPGEIETWPKELGGESAQQTSGVVSLTQQKEGAITYADASQVGELGTVSVKVGEEYVPYSAEAAAKMVDASKPGEAGAIELDRKSEEAGVYPIVLVSYHIYCKQYQDQETADLAKAFASYVVSEKGQKDAEAAAGNAPISQTTRDAAMKEIDAITAQG</sequence>
<keyword evidence="2 4" id="KW-0813">Transport</keyword>
<keyword evidence="3 4" id="KW-0592">Phosphate transport</keyword>
<dbReference type="CDD" id="cd13565">
    <property type="entry name" value="PBP2_PstS"/>
    <property type="match status" value="1"/>
</dbReference>
<dbReference type="InterPro" id="IPR024370">
    <property type="entry name" value="PBP_domain"/>
</dbReference>
<dbReference type="InterPro" id="IPR005673">
    <property type="entry name" value="ABC_phos-bd_PstS"/>
</dbReference>
<dbReference type="PANTHER" id="PTHR42996:SF1">
    <property type="entry name" value="PHOSPHATE-BINDING PROTEIN PSTS"/>
    <property type="match status" value="1"/>
</dbReference>
<reference evidence="6 7" key="1">
    <citation type="submission" date="2010-04" db="EMBL/GenBank/DDBJ databases">
        <authorList>
            <person name="Qin X."/>
            <person name="Bachman B."/>
            <person name="Battles P."/>
            <person name="Bell A."/>
            <person name="Bess C."/>
            <person name="Bickham C."/>
            <person name="Chaboub L."/>
            <person name="Chen D."/>
            <person name="Coyle M."/>
            <person name="Deiros D.R."/>
            <person name="Dinh H."/>
            <person name="Forbes L."/>
            <person name="Fowler G."/>
            <person name="Francisco L."/>
            <person name="Fu Q."/>
            <person name="Gubbala S."/>
            <person name="Hale W."/>
            <person name="Han Y."/>
            <person name="Hemphill L."/>
            <person name="Highlander S.K."/>
            <person name="Hirani K."/>
            <person name="Hogues M."/>
            <person name="Jackson L."/>
            <person name="Jakkamsetti A."/>
            <person name="Javaid M."/>
            <person name="Jiang H."/>
            <person name="Korchina V."/>
            <person name="Kovar C."/>
            <person name="Lara F."/>
            <person name="Lee S."/>
            <person name="Mata R."/>
            <person name="Mathew T."/>
            <person name="Moen C."/>
            <person name="Morales K."/>
            <person name="Munidasa M."/>
            <person name="Nazareth L."/>
            <person name="Ngo R."/>
            <person name="Nguyen L."/>
            <person name="Okwuonu G."/>
            <person name="Ongeri F."/>
            <person name="Patil S."/>
            <person name="Petrosino J."/>
            <person name="Pham C."/>
            <person name="Pham P."/>
            <person name="Pu L.-L."/>
            <person name="Puazo M."/>
            <person name="Raj R."/>
            <person name="Reid J."/>
            <person name="Rouhana J."/>
            <person name="Saada N."/>
            <person name="Shang Y."/>
            <person name="Simmons D."/>
            <person name="Thornton R."/>
            <person name="Warren J."/>
            <person name="Weissenberger G."/>
            <person name="Zhang J."/>
            <person name="Zhang L."/>
            <person name="Zhou C."/>
            <person name="Zhu D."/>
            <person name="Muzny D."/>
            <person name="Worley K."/>
            <person name="Gibbs R."/>
        </authorList>
    </citation>
    <scope>NUCLEOTIDE SEQUENCE [LARGE SCALE GENOMIC DNA]</scope>
    <source>
        <strain evidence="6 7">ATCC 49030</strain>
    </source>
</reference>
<organism evidence="6 7">
    <name type="scientific">Brevibacterium mcbrellneri ATCC 49030</name>
    <dbReference type="NCBI Taxonomy" id="585530"/>
    <lineage>
        <taxon>Bacteria</taxon>
        <taxon>Bacillati</taxon>
        <taxon>Actinomycetota</taxon>
        <taxon>Actinomycetes</taxon>
        <taxon>Micrococcales</taxon>
        <taxon>Brevibacteriaceae</taxon>
        <taxon>Brevibacterium</taxon>
    </lineage>
</organism>
<evidence type="ECO:0000256" key="2">
    <source>
        <dbReference type="ARBA" id="ARBA00022448"/>
    </source>
</evidence>
<evidence type="ECO:0000313" key="6">
    <source>
        <dbReference type="EMBL" id="EFG48475.1"/>
    </source>
</evidence>
<dbReference type="Gene3D" id="3.40.190.10">
    <property type="entry name" value="Periplasmic binding protein-like II"/>
    <property type="match status" value="2"/>
</dbReference>
<evidence type="ECO:0000256" key="3">
    <source>
        <dbReference type="ARBA" id="ARBA00022592"/>
    </source>
</evidence>
<evidence type="ECO:0000256" key="1">
    <source>
        <dbReference type="ARBA" id="ARBA00008725"/>
    </source>
</evidence>
<comment type="caution">
    <text evidence="6">The sequence shown here is derived from an EMBL/GenBank/DDBJ whole genome shotgun (WGS) entry which is preliminary data.</text>
</comment>
<comment type="similarity">
    <text evidence="1 4">Belongs to the PstS family.</text>
</comment>
<gene>
    <name evidence="6" type="primary">pstS</name>
    <name evidence="6" type="ORF">HMPREF0183_0165</name>
</gene>
<keyword evidence="7" id="KW-1185">Reference proteome</keyword>
<dbReference type="Pfam" id="PF12849">
    <property type="entry name" value="PBP_like_2"/>
    <property type="match status" value="1"/>
</dbReference>
<dbReference type="eggNOG" id="COG0226">
    <property type="taxonomic scope" value="Bacteria"/>
</dbReference>
<dbReference type="GO" id="GO:0043190">
    <property type="term" value="C:ATP-binding cassette (ABC) transporter complex"/>
    <property type="evidence" value="ECO:0007669"/>
    <property type="project" value="InterPro"/>
</dbReference>
<dbReference type="PANTHER" id="PTHR42996">
    <property type="entry name" value="PHOSPHATE-BINDING PROTEIN PSTS"/>
    <property type="match status" value="1"/>
</dbReference>
<proteinExistence type="inferred from homology"/>
<dbReference type="Proteomes" id="UP000005714">
    <property type="component" value="Unassembled WGS sequence"/>
</dbReference>
<evidence type="ECO:0000313" key="7">
    <source>
        <dbReference type="Proteomes" id="UP000005714"/>
    </source>
</evidence>